<keyword evidence="1" id="KW-0732">Signal</keyword>
<evidence type="ECO:0000313" key="2">
    <source>
        <dbReference type="EMBL" id="XCC96497.1"/>
    </source>
</evidence>
<accession>A0AAU8APQ6</accession>
<feature type="chain" id="PRO_5043504553" description="Curlin" evidence="1">
    <location>
        <begin position="25"/>
        <end position="212"/>
    </location>
</feature>
<evidence type="ECO:0000256" key="1">
    <source>
        <dbReference type="SAM" id="SignalP"/>
    </source>
</evidence>
<reference evidence="2" key="1">
    <citation type="submission" date="2023-02" db="EMBL/GenBank/DDBJ databases">
        <title>Description and genomic characterization of Salipiger bruguierae sp. nov., isolated from the sediment of mangrove plant Bruguiera sexangula.</title>
        <authorList>
            <person name="Long M."/>
        </authorList>
    </citation>
    <scope>NUCLEOTIDE SEQUENCE</scope>
    <source>
        <strain evidence="2">H15</strain>
    </source>
</reference>
<feature type="signal peptide" evidence="1">
    <location>
        <begin position="1"/>
        <end position="24"/>
    </location>
</feature>
<evidence type="ECO:0008006" key="3">
    <source>
        <dbReference type="Google" id="ProtNLM"/>
    </source>
</evidence>
<name>A0AAU8APQ6_9RHOB</name>
<dbReference type="RefSeq" id="WP_353475376.1">
    <property type="nucleotide sequence ID" value="NZ_CP123385.1"/>
</dbReference>
<gene>
    <name evidence="2" type="ORF">PVT71_17615</name>
</gene>
<protein>
    <recommendedName>
        <fullName evidence="3">Curlin</fullName>
    </recommendedName>
</protein>
<dbReference type="EMBL" id="CP123385">
    <property type="protein sequence ID" value="XCC96497.1"/>
    <property type="molecule type" value="Genomic_DNA"/>
</dbReference>
<dbReference type="AlphaFoldDB" id="A0AAU8APQ6"/>
<organism evidence="2">
    <name type="scientific">Alloyangia sp. H15</name>
    <dbReference type="NCBI Taxonomy" id="3029062"/>
    <lineage>
        <taxon>Bacteria</taxon>
        <taxon>Pseudomonadati</taxon>
        <taxon>Pseudomonadota</taxon>
        <taxon>Alphaproteobacteria</taxon>
        <taxon>Rhodobacterales</taxon>
        <taxon>Roseobacteraceae</taxon>
        <taxon>Alloyangia</taxon>
    </lineage>
</organism>
<proteinExistence type="predicted"/>
<sequence>MSSFLKSGAPILIAGAFLANTVQAGSDNTLFILQDSSFGGLGNTLFVDQGDASGSTISGALGETLPAQQTGFGNIAEVLLTGEAAAVVLLQNNTGAGADAELNSATLTGGTLATLILQQDGVGNEGAVTVLGLDATGALFQSGNDNTGSVEVTGDQAFGKLEQIGNGNTSGLQVQGAGASVTYTQIGDNLTSATLPTVYSNGGAVSITQASY</sequence>